<protein>
    <submittedName>
        <fullName evidence="3">Uncharacterized protein</fullName>
    </submittedName>
</protein>
<keyword evidence="4" id="KW-1185">Reference proteome</keyword>
<proteinExistence type="predicted"/>
<feature type="compositionally biased region" description="Basic and acidic residues" evidence="1">
    <location>
        <begin position="82"/>
        <end position="98"/>
    </location>
</feature>
<evidence type="ECO:0000313" key="4">
    <source>
        <dbReference type="Proteomes" id="UP001491310"/>
    </source>
</evidence>
<keyword evidence="2" id="KW-1133">Transmembrane helix</keyword>
<feature type="transmembrane region" description="Helical" evidence="2">
    <location>
        <begin position="26"/>
        <end position="44"/>
    </location>
</feature>
<comment type="caution">
    <text evidence="3">The sequence shown here is derived from an EMBL/GenBank/DDBJ whole genome shotgun (WGS) entry which is preliminary data.</text>
</comment>
<evidence type="ECO:0000256" key="2">
    <source>
        <dbReference type="SAM" id="Phobius"/>
    </source>
</evidence>
<dbReference type="EMBL" id="JALJOT010000010">
    <property type="protein sequence ID" value="KAK9906780.1"/>
    <property type="molecule type" value="Genomic_DNA"/>
</dbReference>
<name>A0ABR2YK33_9CHLO</name>
<evidence type="ECO:0000313" key="3">
    <source>
        <dbReference type="EMBL" id="KAK9906780.1"/>
    </source>
</evidence>
<keyword evidence="2" id="KW-0472">Membrane</keyword>
<feature type="region of interest" description="Disordered" evidence="1">
    <location>
        <begin position="80"/>
        <end position="101"/>
    </location>
</feature>
<dbReference type="Proteomes" id="UP001491310">
    <property type="component" value="Unassembled WGS sequence"/>
</dbReference>
<sequence length="127" mass="13956">MEGRGNRPSDPAPRPKCNYAKHPKRVQLYATLAGVFAVVTGILIRQRTMDPHSLGPGKGVGVMSGFGPCPISMEQQAAQKLLSEKHKERERLAQKETHGILPNDKIAKKLNEWLGPPDPKPTSPPIY</sequence>
<reference evidence="3 4" key="1">
    <citation type="journal article" date="2024" name="Nat. Commun.">
        <title>Phylogenomics reveals the evolutionary origins of lichenization in chlorophyte algae.</title>
        <authorList>
            <person name="Puginier C."/>
            <person name="Libourel C."/>
            <person name="Otte J."/>
            <person name="Skaloud P."/>
            <person name="Haon M."/>
            <person name="Grisel S."/>
            <person name="Petersen M."/>
            <person name="Berrin J.G."/>
            <person name="Delaux P.M."/>
            <person name="Dal Grande F."/>
            <person name="Keller J."/>
        </authorList>
    </citation>
    <scope>NUCLEOTIDE SEQUENCE [LARGE SCALE GENOMIC DNA]</scope>
    <source>
        <strain evidence="3 4">SAG 216-7</strain>
    </source>
</reference>
<gene>
    <name evidence="3" type="ORF">WJX75_007846</name>
</gene>
<evidence type="ECO:0000256" key="1">
    <source>
        <dbReference type="SAM" id="MobiDB-lite"/>
    </source>
</evidence>
<keyword evidence="2" id="KW-0812">Transmembrane</keyword>
<organism evidence="3 4">
    <name type="scientific">Coccomyxa subellipsoidea</name>
    <dbReference type="NCBI Taxonomy" id="248742"/>
    <lineage>
        <taxon>Eukaryota</taxon>
        <taxon>Viridiplantae</taxon>
        <taxon>Chlorophyta</taxon>
        <taxon>core chlorophytes</taxon>
        <taxon>Trebouxiophyceae</taxon>
        <taxon>Trebouxiophyceae incertae sedis</taxon>
        <taxon>Coccomyxaceae</taxon>
        <taxon>Coccomyxa</taxon>
    </lineage>
</organism>
<accession>A0ABR2YK33</accession>